<dbReference type="NCBIfam" id="NF046120">
    <property type="entry name" value="lipo_SCO0607"/>
    <property type="match status" value="1"/>
</dbReference>
<dbReference type="RefSeq" id="WP_265541122.1">
    <property type="nucleotide sequence ID" value="NZ_CP098740.1"/>
</dbReference>
<dbReference type="InterPro" id="IPR058119">
    <property type="entry name" value="SCO0607-like"/>
</dbReference>
<feature type="chain" id="PRO_5046250810" description="Lipoprotein" evidence="1">
    <location>
        <begin position="34"/>
        <end position="101"/>
    </location>
</feature>
<proteinExistence type="predicted"/>
<keyword evidence="3" id="KW-1185">Reference proteome</keyword>
<keyword evidence="1" id="KW-0732">Signal</keyword>
<organism evidence="2 3">
    <name type="scientific">Streptomyces drozdowiczii</name>
    <dbReference type="NCBI Taxonomy" id="202862"/>
    <lineage>
        <taxon>Bacteria</taxon>
        <taxon>Bacillati</taxon>
        <taxon>Actinomycetota</taxon>
        <taxon>Actinomycetes</taxon>
        <taxon>Kitasatosporales</taxon>
        <taxon>Streptomycetaceae</taxon>
        <taxon>Streptomyces</taxon>
    </lineage>
</organism>
<feature type="signal peptide" evidence="1">
    <location>
        <begin position="1"/>
        <end position="33"/>
    </location>
</feature>
<accession>A0ABY6PQK5</accession>
<evidence type="ECO:0000313" key="3">
    <source>
        <dbReference type="Proteomes" id="UP001164963"/>
    </source>
</evidence>
<evidence type="ECO:0000256" key="1">
    <source>
        <dbReference type="SAM" id="SignalP"/>
    </source>
</evidence>
<reference evidence="2" key="1">
    <citation type="journal article" date="2022" name="Front. Microbiol.">
        <title>Mirubactin C rescues the lethal effect of cell wall biosynthesis mutations in Bacillus subtilis.</title>
        <authorList>
            <person name="Kepplinger B."/>
            <person name="Wen X."/>
            <person name="Tyler A.R."/>
            <person name="Kim B.Y."/>
            <person name="Brown J."/>
            <person name="Banks P."/>
            <person name="Dashti Y."/>
            <person name="Mackenzie E.S."/>
            <person name="Wills C."/>
            <person name="Kawai Y."/>
            <person name="Waldron K.J."/>
            <person name="Allenby N.E.E."/>
            <person name="Wu L.J."/>
            <person name="Hall M.J."/>
            <person name="Errington J."/>
        </authorList>
    </citation>
    <scope>NUCLEOTIDE SEQUENCE</scope>
    <source>
        <strain evidence="2">MDA8-470</strain>
    </source>
</reference>
<dbReference type="Proteomes" id="UP001164963">
    <property type="component" value="Chromosome"/>
</dbReference>
<dbReference type="PROSITE" id="PS51257">
    <property type="entry name" value="PROKAR_LIPOPROTEIN"/>
    <property type="match status" value="1"/>
</dbReference>
<evidence type="ECO:0008006" key="4">
    <source>
        <dbReference type="Google" id="ProtNLM"/>
    </source>
</evidence>
<sequence>MRTTSRPRPLRATAALAACGAVFALLTSACSTADAVCSGGEYPVLYVGSTGSACVKDGEEPPKGYARYPEGKVPKHVDDKWWTYWNEHSLDKDGNIIEVSQ</sequence>
<protein>
    <recommendedName>
        <fullName evidence="4">Lipoprotein</fullName>
    </recommendedName>
</protein>
<dbReference type="EMBL" id="CP098740">
    <property type="protein sequence ID" value="UZK54401.1"/>
    <property type="molecule type" value="Genomic_DNA"/>
</dbReference>
<evidence type="ECO:0000313" key="2">
    <source>
        <dbReference type="EMBL" id="UZK54401.1"/>
    </source>
</evidence>
<gene>
    <name evidence="2" type="ORF">NEH16_09805</name>
</gene>
<name>A0ABY6PQK5_9ACTN</name>